<dbReference type="InterPro" id="IPR026350">
    <property type="entry name" value="GxxExxY"/>
</dbReference>
<evidence type="ECO:0000313" key="1">
    <source>
        <dbReference type="EMBL" id="OGY98997.1"/>
    </source>
</evidence>
<evidence type="ECO:0000313" key="2">
    <source>
        <dbReference type="Proteomes" id="UP000178880"/>
    </source>
</evidence>
<evidence type="ECO:0008006" key="3">
    <source>
        <dbReference type="Google" id="ProtNLM"/>
    </source>
</evidence>
<sequence>MATKTGEKLLYKDASYLIRGACFDLYKKFGGAFKESIINNALVVELKSKGLSVETQKRIDITHGGQKVGVYIPDIIVNGEILIELKVKSFLMQEDDRQFWHYLKSSEYQLGFLINFGSRKLEIKRRIYDKARP</sequence>
<dbReference type="STRING" id="1798650.A2945_04095"/>
<gene>
    <name evidence="1" type="ORF">A2945_04095</name>
</gene>
<protein>
    <recommendedName>
        <fullName evidence="3">GxxExxY protein</fullName>
    </recommendedName>
</protein>
<dbReference type="AlphaFoldDB" id="A0A1G2CEZ9"/>
<proteinExistence type="predicted"/>
<comment type="caution">
    <text evidence="1">The sequence shown here is derived from an EMBL/GenBank/DDBJ whole genome shotgun (WGS) entry which is preliminary data.</text>
</comment>
<accession>A0A1G2CEZ9</accession>
<organism evidence="1 2">
    <name type="scientific">Candidatus Liptonbacteria bacterium RIFCSPLOWO2_01_FULL_52_25</name>
    <dbReference type="NCBI Taxonomy" id="1798650"/>
    <lineage>
        <taxon>Bacteria</taxon>
        <taxon>Candidatus Liptoniibacteriota</taxon>
    </lineage>
</organism>
<dbReference type="Proteomes" id="UP000178880">
    <property type="component" value="Unassembled WGS sequence"/>
</dbReference>
<name>A0A1G2CEZ9_9BACT</name>
<dbReference type="EMBL" id="MHLA01000025">
    <property type="protein sequence ID" value="OGY98997.1"/>
    <property type="molecule type" value="Genomic_DNA"/>
</dbReference>
<dbReference type="NCBIfam" id="TIGR04256">
    <property type="entry name" value="GxxExxY"/>
    <property type="match status" value="1"/>
</dbReference>
<reference evidence="1 2" key="1">
    <citation type="journal article" date="2016" name="Nat. Commun.">
        <title>Thousands of microbial genomes shed light on interconnected biogeochemical processes in an aquifer system.</title>
        <authorList>
            <person name="Anantharaman K."/>
            <person name="Brown C.T."/>
            <person name="Hug L.A."/>
            <person name="Sharon I."/>
            <person name="Castelle C.J."/>
            <person name="Probst A.J."/>
            <person name="Thomas B.C."/>
            <person name="Singh A."/>
            <person name="Wilkins M.J."/>
            <person name="Karaoz U."/>
            <person name="Brodie E.L."/>
            <person name="Williams K.H."/>
            <person name="Hubbard S.S."/>
            <person name="Banfield J.F."/>
        </authorList>
    </citation>
    <scope>NUCLEOTIDE SEQUENCE [LARGE SCALE GENOMIC DNA]</scope>
</reference>
<dbReference type="Pfam" id="PF13366">
    <property type="entry name" value="PDDEXK_3"/>
    <property type="match status" value="1"/>
</dbReference>